<proteinExistence type="predicted"/>
<sequence>MGESEIDDERLAVGSTRYSSVIQPSERLYIHPYFGLE</sequence>
<dbReference type="AlphaFoldDB" id="A0A8S2SPI2"/>
<evidence type="ECO:0000313" key="1">
    <source>
        <dbReference type="EMBL" id="CAF4213251.1"/>
    </source>
</evidence>
<dbReference type="EMBL" id="CAJOBI010020510">
    <property type="protein sequence ID" value="CAF4213251.1"/>
    <property type="molecule type" value="Genomic_DNA"/>
</dbReference>
<reference evidence="1" key="1">
    <citation type="submission" date="2021-02" db="EMBL/GenBank/DDBJ databases">
        <authorList>
            <person name="Nowell W R."/>
        </authorList>
    </citation>
    <scope>NUCLEOTIDE SEQUENCE</scope>
</reference>
<name>A0A8S2SPI2_9BILA</name>
<dbReference type="Proteomes" id="UP000676336">
    <property type="component" value="Unassembled WGS sequence"/>
</dbReference>
<comment type="caution">
    <text evidence="1">The sequence shown here is derived from an EMBL/GenBank/DDBJ whole genome shotgun (WGS) entry which is preliminary data.</text>
</comment>
<gene>
    <name evidence="1" type="ORF">SMN809_LOCUS22408</name>
</gene>
<accession>A0A8S2SPI2</accession>
<feature type="non-terminal residue" evidence="1">
    <location>
        <position position="37"/>
    </location>
</feature>
<organism evidence="1 2">
    <name type="scientific">Rotaria magnacalcarata</name>
    <dbReference type="NCBI Taxonomy" id="392030"/>
    <lineage>
        <taxon>Eukaryota</taxon>
        <taxon>Metazoa</taxon>
        <taxon>Spiralia</taxon>
        <taxon>Gnathifera</taxon>
        <taxon>Rotifera</taxon>
        <taxon>Eurotatoria</taxon>
        <taxon>Bdelloidea</taxon>
        <taxon>Philodinida</taxon>
        <taxon>Philodinidae</taxon>
        <taxon>Rotaria</taxon>
    </lineage>
</organism>
<protein>
    <submittedName>
        <fullName evidence="1">Uncharacterized protein</fullName>
    </submittedName>
</protein>
<evidence type="ECO:0000313" key="2">
    <source>
        <dbReference type="Proteomes" id="UP000676336"/>
    </source>
</evidence>